<dbReference type="SMART" id="SM00966">
    <property type="entry name" value="SpoVT_AbrB"/>
    <property type="match status" value="1"/>
</dbReference>
<keyword evidence="1 3" id="KW-0238">DNA-binding</keyword>
<dbReference type="InterPro" id="IPR007159">
    <property type="entry name" value="SpoVT-AbrB_dom"/>
</dbReference>
<reference evidence="3 4" key="1">
    <citation type="submission" date="2024-01" db="EMBL/GenBank/DDBJ databases">
        <title>novel species in genus Adlercreutzia.</title>
        <authorList>
            <person name="Liu X."/>
        </authorList>
    </citation>
    <scope>NUCLEOTIDE SEQUENCE [LARGE SCALE GENOMIC DNA]</scope>
    <source>
        <strain evidence="3 4">R7</strain>
    </source>
</reference>
<protein>
    <submittedName>
        <fullName evidence="3">AbrB/MazE/SpoVT family DNA-binding domain-containing protein</fullName>
    </submittedName>
</protein>
<dbReference type="Proteomes" id="UP001349994">
    <property type="component" value="Unassembled WGS sequence"/>
</dbReference>
<gene>
    <name evidence="3" type="ORF">VIN30_06570</name>
</gene>
<evidence type="ECO:0000313" key="4">
    <source>
        <dbReference type="Proteomes" id="UP001349994"/>
    </source>
</evidence>
<dbReference type="InterPro" id="IPR037914">
    <property type="entry name" value="SpoVT-AbrB_sf"/>
</dbReference>
<evidence type="ECO:0000256" key="1">
    <source>
        <dbReference type="PROSITE-ProRule" id="PRU01076"/>
    </source>
</evidence>
<feature type="domain" description="SpoVT-AbrB" evidence="2">
    <location>
        <begin position="5"/>
        <end position="51"/>
    </location>
</feature>
<keyword evidence="4" id="KW-1185">Reference proteome</keyword>
<dbReference type="Pfam" id="PF04014">
    <property type="entry name" value="MazE_antitoxin"/>
    <property type="match status" value="1"/>
</dbReference>
<proteinExistence type="predicted"/>
<dbReference type="SUPFAM" id="SSF89447">
    <property type="entry name" value="AbrB/MazE/MraZ-like"/>
    <property type="match status" value="1"/>
</dbReference>
<evidence type="ECO:0000259" key="2">
    <source>
        <dbReference type="PROSITE" id="PS51740"/>
    </source>
</evidence>
<comment type="caution">
    <text evidence="3">The sequence shown here is derived from an EMBL/GenBank/DDBJ whole genome shotgun (WGS) entry which is preliminary data.</text>
</comment>
<organism evidence="3 4">
    <name type="scientific">Adlercreutzia wanghongyangiae</name>
    <dbReference type="NCBI Taxonomy" id="3111451"/>
    <lineage>
        <taxon>Bacteria</taxon>
        <taxon>Bacillati</taxon>
        <taxon>Actinomycetota</taxon>
        <taxon>Coriobacteriia</taxon>
        <taxon>Eggerthellales</taxon>
        <taxon>Eggerthellaceae</taxon>
        <taxon>Adlercreutzia</taxon>
    </lineage>
</organism>
<dbReference type="RefSeq" id="WP_326424477.1">
    <property type="nucleotide sequence ID" value="NZ_JAYMFF010000011.1"/>
</dbReference>
<dbReference type="GO" id="GO:0003677">
    <property type="term" value="F:DNA binding"/>
    <property type="evidence" value="ECO:0007669"/>
    <property type="project" value="UniProtKB-KW"/>
</dbReference>
<sequence>MSVATNIASWGNSEAVRIPKSLLRSVGLSAGDSVRIGTTERGIIEITPIKREHRRVQPKRGITFDSLFEGYKPARQNAAAPWPTDDMLGAELEAWS</sequence>
<dbReference type="EMBL" id="JAYMFF010000011">
    <property type="protein sequence ID" value="MEC4176108.1"/>
    <property type="molecule type" value="Genomic_DNA"/>
</dbReference>
<dbReference type="Gene3D" id="2.10.260.10">
    <property type="match status" value="1"/>
</dbReference>
<evidence type="ECO:0000313" key="3">
    <source>
        <dbReference type="EMBL" id="MEC4176108.1"/>
    </source>
</evidence>
<name>A0ABU6II24_9ACTN</name>
<accession>A0ABU6II24</accession>
<dbReference type="PROSITE" id="PS51740">
    <property type="entry name" value="SPOVT_ABRB"/>
    <property type="match status" value="1"/>
</dbReference>